<dbReference type="InterPro" id="IPR035897">
    <property type="entry name" value="Toll_tir_struct_dom_sf"/>
</dbReference>
<evidence type="ECO:0000313" key="3">
    <source>
        <dbReference type="Proteomes" id="UP001302719"/>
    </source>
</evidence>
<dbReference type="RefSeq" id="WP_312644515.1">
    <property type="nucleotide sequence ID" value="NZ_CP116967.1"/>
</dbReference>
<dbReference type="AlphaFoldDB" id="A0AA96GB48"/>
<dbReference type="KEGG" id="nall:PP769_01885"/>
<dbReference type="Proteomes" id="UP001302719">
    <property type="component" value="Chromosome"/>
</dbReference>
<evidence type="ECO:0000313" key="2">
    <source>
        <dbReference type="EMBL" id="WNM58538.1"/>
    </source>
</evidence>
<dbReference type="SUPFAM" id="SSF52200">
    <property type="entry name" value="Toll/Interleukin receptor TIR domain"/>
    <property type="match status" value="1"/>
</dbReference>
<accession>A0AA96GB48</accession>
<gene>
    <name evidence="2" type="ORF">PP769_01885</name>
</gene>
<evidence type="ECO:0000259" key="1">
    <source>
        <dbReference type="PROSITE" id="PS50104"/>
    </source>
</evidence>
<proteinExistence type="predicted"/>
<dbReference type="Pfam" id="PF13676">
    <property type="entry name" value="TIR_2"/>
    <property type="match status" value="1"/>
</dbReference>
<dbReference type="EMBL" id="CP116967">
    <property type="protein sequence ID" value="WNM58538.1"/>
    <property type="molecule type" value="Genomic_DNA"/>
</dbReference>
<dbReference type="GO" id="GO:0007165">
    <property type="term" value="P:signal transduction"/>
    <property type="evidence" value="ECO:0007669"/>
    <property type="project" value="InterPro"/>
</dbReference>
<dbReference type="PROSITE" id="PS50104">
    <property type="entry name" value="TIR"/>
    <property type="match status" value="1"/>
</dbReference>
<dbReference type="InterPro" id="IPR000157">
    <property type="entry name" value="TIR_dom"/>
</dbReference>
<keyword evidence="3" id="KW-1185">Reference proteome</keyword>
<name>A0AA96GB48_9BACT</name>
<dbReference type="Gene3D" id="3.40.50.10140">
    <property type="entry name" value="Toll/interleukin-1 receptor homology (TIR) domain"/>
    <property type="match status" value="1"/>
</dbReference>
<reference evidence="2 3" key="1">
    <citation type="submission" date="2023-01" db="EMBL/GenBank/DDBJ databases">
        <title>Cultivation and genomic characterization of new, ubiquitous marine nitrite-oxidizing bacteria from the Nitrospirales.</title>
        <authorList>
            <person name="Mueller A.J."/>
            <person name="Daebeler A."/>
            <person name="Herbold C.W."/>
            <person name="Kirkegaard R.H."/>
            <person name="Daims H."/>
        </authorList>
    </citation>
    <scope>NUCLEOTIDE SEQUENCE [LARGE SCALE GENOMIC DNA]</scope>
    <source>
        <strain evidence="2 3">VA</strain>
    </source>
</reference>
<feature type="domain" description="TIR" evidence="1">
    <location>
        <begin position="1"/>
        <end position="117"/>
    </location>
</feature>
<organism evidence="2 3">
    <name type="scientific">Candidatus Nitrospira allomarina</name>
    <dbReference type="NCBI Taxonomy" id="3020900"/>
    <lineage>
        <taxon>Bacteria</taxon>
        <taxon>Pseudomonadati</taxon>
        <taxon>Nitrospirota</taxon>
        <taxon>Nitrospiria</taxon>
        <taxon>Nitrospirales</taxon>
        <taxon>Nitrospiraceae</taxon>
        <taxon>Nitrospira</taxon>
    </lineage>
</organism>
<protein>
    <submittedName>
        <fullName evidence="2">Toll/interleukin-1 receptor domain-containing protein</fullName>
    </submittedName>
</protein>
<keyword evidence="2" id="KW-0675">Receptor</keyword>
<sequence>MKDVFISYASEDRPLAQQLAASLEQSGMSVWWDRQIQVGSEWDKTIEDALASAKCVVVLWTAHAKDSRWVRAEAREALNTEKVVPVMLETNAIPLAFTGIQALCFLGWAGTAGSKEFEILLSVIRGKLEGKPIELPEASSTQPSLLGKLVALFGVKAGVGGVLAILLIGSSFVRVDPDISVHVETTRMEFSVAPGMDDKRLTDMMTFETLTIENIGKLAISPDRLLVADPAEYDMESDSYPPKAWFDIPVNGRTVQFDVGSSGMASEITIEPTDHQEAVAGQLDGIVLTDETVVTMQVSNDNAVTLAFRKKEGPQRVVVSRIHAVQFIQIGLQAPPELSIPFPQDQELTYHIIFEKKPGTMELFGQDESLVLVMKEKEITGKKPISSSVLPIQSIDFSSQDPGTGERKPPEGFAGTVEYVSPEGMPAVPMGTNAFLALDHLDHFEITSISIDPIGHKLVVDLKGKAGYVKTGTPDNPQNLRPTLFDHIRYSPVFEPVRKLIGL</sequence>